<feature type="chain" id="PRO_5039350412" evidence="2">
    <location>
        <begin position="20"/>
        <end position="708"/>
    </location>
</feature>
<evidence type="ECO:0000256" key="1">
    <source>
        <dbReference type="SAM" id="MobiDB-lite"/>
    </source>
</evidence>
<dbReference type="NCBIfam" id="TIGR04183">
    <property type="entry name" value="Por_Secre_tail"/>
    <property type="match status" value="1"/>
</dbReference>
<reference evidence="4" key="1">
    <citation type="submission" date="2022-11" db="EMBL/GenBank/DDBJ databases">
        <title>Dyadobacter pollutisoli sp. nov., isolated from plastic dumped soil.</title>
        <authorList>
            <person name="Kim J.M."/>
            <person name="Kim K.R."/>
            <person name="Lee J.K."/>
            <person name="Hao L."/>
            <person name="Jeon C.O."/>
        </authorList>
    </citation>
    <scope>NUCLEOTIDE SEQUENCE</scope>
    <source>
        <strain evidence="4">U1</strain>
    </source>
</reference>
<dbReference type="Pfam" id="PF03422">
    <property type="entry name" value="CBM_6"/>
    <property type="match status" value="1"/>
</dbReference>
<feature type="domain" description="CBM6" evidence="3">
    <location>
        <begin position="33"/>
        <end position="152"/>
    </location>
</feature>
<dbReference type="RefSeq" id="WP_244823897.1">
    <property type="nucleotide sequence ID" value="NZ_CP112998.1"/>
</dbReference>
<dbReference type="Pfam" id="PF18962">
    <property type="entry name" value="Por_Secre_tail"/>
    <property type="match status" value="1"/>
</dbReference>
<dbReference type="PROSITE" id="PS51175">
    <property type="entry name" value="CBM6"/>
    <property type="match status" value="1"/>
</dbReference>
<dbReference type="SUPFAM" id="SSF49785">
    <property type="entry name" value="Galactose-binding domain-like"/>
    <property type="match status" value="3"/>
</dbReference>
<proteinExistence type="predicted"/>
<keyword evidence="5" id="KW-1185">Reference proteome</keyword>
<dbReference type="EMBL" id="CP112998">
    <property type="protein sequence ID" value="WAC13005.1"/>
    <property type="molecule type" value="Genomic_DNA"/>
</dbReference>
<feature type="signal peptide" evidence="2">
    <location>
        <begin position="1"/>
        <end position="19"/>
    </location>
</feature>
<dbReference type="InterPro" id="IPR005084">
    <property type="entry name" value="CBM6"/>
</dbReference>
<dbReference type="Proteomes" id="UP001164653">
    <property type="component" value="Chromosome"/>
</dbReference>
<feature type="region of interest" description="Disordered" evidence="1">
    <location>
        <begin position="489"/>
        <end position="509"/>
    </location>
</feature>
<sequence>MKTCTLLICLLLSTTASYAAAQSGGYISAPFTVCLEAENANSDAPISPDPNASGGLTRGTRDSGDYFVQYQTDVPTTGKYLVTIRYYAEQNAQVSVSVNGGTPTQLELPASHSWNIVWKEHTFEVDLPKGNNWIRIKELAGSDVRQDKACWTENGPSDPEEETPVDCNYVVGSIVSDLYPSCGQGIAVSADCGGNCAGLTYKWSGPGVDASGASISFYAPSENGTFTYTRTSSKPGCADQTSDFKLTITDCGQGPFQICLEAEDAGGTGPVTEDPNASGGKTRGAQDRDDYTVYYVVHDVQTEGPHAVTFRYYAPANTAVEVKINDEIQPHKIELPASNSWNIVWKEYTVLFTLKKGLNVIFVKGLPGYSPVRHDKICIEQMPGIPPGCDFAVTAQASTSTPQCGAQVTLSANCTGPDCAGIFYNWTGANGFARYTQNIDVTAPSVNGSDGYNVAAGKDGCAYKNAFVGFTVTNCPPVDEPFSACIEAEQSASNGPGSDDPNASNGQTRGAQNNYNYFVDYQVKGITKAGFFPVTLRYYAASNAQVSVSVNGTVVIPTLNLASTHSWNIVAREETFYITLFENMNTIRIEGLPGAAIRQDKICIGPDQNVYTRMAAPGALEMQSDTPSLQAFPNPAHGEFKAVFQLPVGVLGTLRITDTQGRVWHERVVKGKGANQERIALPGAPEGIYLLQVKKPDSVEIKKILLTR</sequence>
<evidence type="ECO:0000313" key="4">
    <source>
        <dbReference type="EMBL" id="WAC13005.1"/>
    </source>
</evidence>
<dbReference type="GO" id="GO:0030246">
    <property type="term" value="F:carbohydrate binding"/>
    <property type="evidence" value="ECO:0007669"/>
    <property type="project" value="InterPro"/>
</dbReference>
<dbReference type="Gene3D" id="2.60.120.260">
    <property type="entry name" value="Galactose-binding domain-like"/>
    <property type="match status" value="3"/>
</dbReference>
<evidence type="ECO:0000256" key="2">
    <source>
        <dbReference type="SAM" id="SignalP"/>
    </source>
</evidence>
<evidence type="ECO:0000259" key="3">
    <source>
        <dbReference type="PROSITE" id="PS51175"/>
    </source>
</evidence>
<feature type="region of interest" description="Disordered" evidence="1">
    <location>
        <begin position="265"/>
        <end position="284"/>
    </location>
</feature>
<dbReference type="AlphaFoldDB" id="A0A9E8SKY2"/>
<feature type="compositionally biased region" description="Polar residues" evidence="1">
    <location>
        <begin position="490"/>
        <end position="509"/>
    </location>
</feature>
<organism evidence="4 5">
    <name type="scientific">Dyadobacter pollutisoli</name>
    <dbReference type="NCBI Taxonomy" id="2910158"/>
    <lineage>
        <taxon>Bacteria</taxon>
        <taxon>Pseudomonadati</taxon>
        <taxon>Bacteroidota</taxon>
        <taxon>Cytophagia</taxon>
        <taxon>Cytophagales</taxon>
        <taxon>Spirosomataceae</taxon>
        <taxon>Dyadobacter</taxon>
    </lineage>
</organism>
<name>A0A9E8SKY2_9BACT</name>
<dbReference type="KEGG" id="dpf:ON006_03370"/>
<keyword evidence="2" id="KW-0732">Signal</keyword>
<accession>A0A9E8SKY2</accession>
<dbReference type="InterPro" id="IPR026444">
    <property type="entry name" value="Secre_tail"/>
</dbReference>
<gene>
    <name evidence="4" type="ORF">ON006_03370</name>
</gene>
<protein>
    <submittedName>
        <fullName evidence="4">T9SS type A sorting domain-containing protein</fullName>
    </submittedName>
</protein>
<dbReference type="InterPro" id="IPR008979">
    <property type="entry name" value="Galactose-bd-like_sf"/>
</dbReference>
<evidence type="ECO:0000313" key="5">
    <source>
        <dbReference type="Proteomes" id="UP001164653"/>
    </source>
</evidence>